<name>A0A8A1MGY6_AJECA</name>
<feature type="compositionally biased region" description="Basic residues" evidence="1">
    <location>
        <begin position="1"/>
        <end position="11"/>
    </location>
</feature>
<dbReference type="EMBL" id="CP069114">
    <property type="protein sequence ID" value="QSS63832.1"/>
    <property type="molecule type" value="Genomic_DNA"/>
</dbReference>
<evidence type="ECO:0000313" key="2">
    <source>
        <dbReference type="EMBL" id="QSS63832.1"/>
    </source>
</evidence>
<organism evidence="2 3">
    <name type="scientific">Ajellomyces capsulatus</name>
    <name type="common">Darling's disease fungus</name>
    <name type="synonym">Histoplasma capsulatum</name>
    <dbReference type="NCBI Taxonomy" id="5037"/>
    <lineage>
        <taxon>Eukaryota</taxon>
        <taxon>Fungi</taxon>
        <taxon>Dikarya</taxon>
        <taxon>Ascomycota</taxon>
        <taxon>Pezizomycotina</taxon>
        <taxon>Eurotiomycetes</taxon>
        <taxon>Eurotiomycetidae</taxon>
        <taxon>Onygenales</taxon>
        <taxon>Ajellomycetaceae</taxon>
        <taxon>Histoplasma</taxon>
    </lineage>
</organism>
<dbReference type="AlphaFoldDB" id="A0A8A1MGY6"/>
<reference evidence="2" key="1">
    <citation type="submission" date="2021-01" db="EMBL/GenBank/DDBJ databases">
        <title>Chromosome-level genome assembly of a human fungal pathogen reveals clustering of transcriptionally co-regulated genes.</title>
        <authorList>
            <person name="Voorhies M."/>
            <person name="Cohen S."/>
            <person name="Shea T.P."/>
            <person name="Petrus S."/>
            <person name="Munoz J.F."/>
            <person name="Poplawski S."/>
            <person name="Goldman W.E."/>
            <person name="Michael T."/>
            <person name="Cuomo C.A."/>
            <person name="Sil A."/>
            <person name="Beyhan S."/>
        </authorList>
    </citation>
    <scope>NUCLEOTIDE SEQUENCE</scope>
    <source>
        <strain evidence="2">WU24</strain>
    </source>
</reference>
<proteinExistence type="predicted"/>
<sequence>MSPEKKHRNRRWCNPASSAQGDGTEPDGEAAHDDPSVSPTDKVTVARGIVGRGNCRESPTFNPVLVSTSRPRLADMLIYQEWEDAWSVLDIEHQLQDHGGKSDECRQCGTMREEPRKRDYFPKQPSACSLGKVLASEAGVTHIDKLDVLEKRARPRDMRKRQRVKGN</sequence>
<dbReference type="Proteomes" id="UP000663671">
    <property type="component" value="Chromosome 1"/>
</dbReference>
<dbReference type="OrthoDB" id="4411463at2759"/>
<dbReference type="VEuPathDB" id="FungiDB:I7I51_00892"/>
<protein>
    <submittedName>
        <fullName evidence="2">Uncharacterized protein</fullName>
    </submittedName>
</protein>
<feature type="region of interest" description="Disordered" evidence="1">
    <location>
        <begin position="1"/>
        <end position="44"/>
    </location>
</feature>
<accession>A0A8A1MGY6</accession>
<gene>
    <name evidence="2" type="ORF">I7I51_00892</name>
</gene>
<evidence type="ECO:0000313" key="3">
    <source>
        <dbReference type="Proteomes" id="UP000663671"/>
    </source>
</evidence>
<evidence type="ECO:0000256" key="1">
    <source>
        <dbReference type="SAM" id="MobiDB-lite"/>
    </source>
</evidence>